<evidence type="ECO:0000313" key="2">
    <source>
        <dbReference type="Proteomes" id="UP000283721"/>
    </source>
</evidence>
<evidence type="ECO:0000313" key="1">
    <source>
        <dbReference type="EMBL" id="RGZ87892.1"/>
    </source>
</evidence>
<gene>
    <name evidence="1" type="ORF">DW967_16920</name>
</gene>
<dbReference type="Proteomes" id="UP000283721">
    <property type="component" value="Unassembled WGS sequence"/>
</dbReference>
<proteinExistence type="predicted"/>
<sequence>MSVNELFDNYIAFYKIDLCGNYWIKGILRTPMSLKLFCDLYGNSRVGNLDKNSLVIIRLFQKKIDSVEESYRKQEKETKQQSMIKTVLVTVATLLTNKKEVTFEDILNESKEPIKSHLEDLLFFIENEGFIYSHQICKDEFSVPETVYSWGMQPAFDYLIGRKIYDVIKTGNNIDIEYTNGIYQMLSLIAIEEDEKLISEYSNIKLEESVLFDLICYTLANTSAGIASKYRDYVKQLMQYSEAEFREIVNNIIIPVSKVDNHPLGGNLLDEFLRSFDKPAQRDIWWSIPTYLRNNYNASWRTYSEIDTSMIVLSDEEHYMGAPLILVWRLSSVDNDIRHDCRLKLTEWGINNPKKYLDLLLYCADINDEQIVEDIFAIAYGIALGKFVQKEYLEKLSSWIVENVYSEEGLFKYENSAIRYYCKGIVKIAISKGLCDAECENRISEKYIRKSSFMPAYKDSFNSKRLSGYGPIDYDLARYVLCDHLDRFFCSDYKTREYLKETADFIEQYKKEYDVDTLEPEGLIISIAYQYLLNQGWDKKTFWECEDKNNLGIDICIRHTHSPSTHGAMSRVMTVAEKYVWCVKHRMEAAFASQLQYNDYGQGIRYISDYYEIDDFTNTYQDYVNSRHTKIEDKWIHTDQMVVTPYEEFSIENIEKWMKQADVPDFAAWFDRKTDTEILYAFTNIVNELLGIEEAVWISSGIVKRDGFQKFIEALDVYAEDRAELLNVSDFHSYIETSGFYTPQEICAVQTAKETNDIINIGEQENNVQVYKLITTCLSAHNEDTEMSFYLPSGIARKITGITYGDGYEYVNENNEVIYKFSDVGKNWKNQQVCLQVNTSILESALKENSYKLFWGFRVYRSPSNKAYELYGNQICHDTDRSFVVWFDEEECKYIELKEIKPIRPNTYDDYELNIKILYGDAED</sequence>
<comment type="caution">
    <text evidence="1">The sequence shown here is derived from an EMBL/GenBank/DDBJ whole genome shotgun (WGS) entry which is preliminary data.</text>
</comment>
<accession>A0A413Q2J0</accession>
<organism evidence="1 2">
    <name type="scientific">Agathobacter rectalis</name>
    <dbReference type="NCBI Taxonomy" id="39491"/>
    <lineage>
        <taxon>Bacteria</taxon>
        <taxon>Bacillati</taxon>
        <taxon>Bacillota</taxon>
        <taxon>Clostridia</taxon>
        <taxon>Lachnospirales</taxon>
        <taxon>Lachnospiraceae</taxon>
        <taxon>Agathobacter</taxon>
    </lineage>
</organism>
<dbReference type="EMBL" id="QSES01000056">
    <property type="protein sequence ID" value="RGZ87892.1"/>
    <property type="molecule type" value="Genomic_DNA"/>
</dbReference>
<name>A0A413Q2J0_9FIRM</name>
<protein>
    <submittedName>
        <fullName evidence="1">Uncharacterized protein</fullName>
    </submittedName>
</protein>
<dbReference type="AlphaFoldDB" id="A0A413Q2J0"/>
<reference evidence="1 2" key="1">
    <citation type="submission" date="2018-08" db="EMBL/GenBank/DDBJ databases">
        <title>A genome reference for cultivated species of the human gut microbiota.</title>
        <authorList>
            <person name="Zou Y."/>
            <person name="Xue W."/>
            <person name="Luo G."/>
        </authorList>
    </citation>
    <scope>NUCLEOTIDE SEQUENCE [LARGE SCALE GENOMIC DNA]</scope>
    <source>
        <strain evidence="1 2">AM47-6BH</strain>
    </source>
</reference>